<dbReference type="GO" id="GO:0030915">
    <property type="term" value="C:Smc5-Smc6 complex"/>
    <property type="evidence" value="ECO:0007669"/>
    <property type="project" value="InterPro"/>
</dbReference>
<dbReference type="Gene3D" id="1.10.10.10">
    <property type="entry name" value="Winged helix-like DNA-binding domain superfamily/Winged helix DNA-binding domain"/>
    <property type="match status" value="1"/>
</dbReference>
<sequence>MSQRALRRNRIVAEDAPGPSEPSEASSDDPADENEVPSFNVILQQAKKFSPAHQSLATLMVNMGAITKKKFYLCFIRDVVRIHFKKNPEIVSKIACSVDELDSLVSSLLGELNPRLSELGLRLTSFVDEGTGREMVVLVSEDVLPKDISGLSGFSADELMLFLRWIPQFVEGNGQLESTWALNEATKLPNPMTLVKAQNFVDRLVSDGWISEKGDIICLEPRAIAELEPLLTAKYGCSSCILCQKIVVRKNIAIICGSCDAQIHRHCWVKYSARSEGDDISCPGRGITGCDQMFSKSDVEECFS</sequence>
<dbReference type="EMBL" id="WIXE01019201">
    <property type="protein sequence ID" value="KAK5970238.1"/>
    <property type="molecule type" value="Genomic_DNA"/>
</dbReference>
<feature type="compositionally biased region" description="Basic residues" evidence="1">
    <location>
        <begin position="1"/>
        <end position="10"/>
    </location>
</feature>
<evidence type="ECO:0000256" key="1">
    <source>
        <dbReference type="SAM" id="MobiDB-lite"/>
    </source>
</evidence>
<dbReference type="Proteomes" id="UP001331761">
    <property type="component" value="Unassembled WGS sequence"/>
</dbReference>
<keyword evidence="3" id="KW-1185">Reference proteome</keyword>
<dbReference type="InterPro" id="IPR011513">
    <property type="entry name" value="Nse1"/>
</dbReference>
<dbReference type="GO" id="GO:0004842">
    <property type="term" value="F:ubiquitin-protein transferase activity"/>
    <property type="evidence" value="ECO:0007669"/>
    <property type="project" value="TreeGrafter"/>
</dbReference>
<comment type="caution">
    <text evidence="2">The sequence shown here is derived from an EMBL/GenBank/DDBJ whole genome shotgun (WGS) entry which is preliminary data.</text>
</comment>
<dbReference type="PANTHER" id="PTHR20973:SF0">
    <property type="entry name" value="NON-STRUCTURAL MAINTENANCE OF CHROMOSOMES ELEMENT 1 HOMOLOG"/>
    <property type="match status" value="1"/>
</dbReference>
<accession>A0AAN8FU48</accession>
<feature type="region of interest" description="Disordered" evidence="1">
    <location>
        <begin position="1"/>
        <end position="34"/>
    </location>
</feature>
<evidence type="ECO:0000313" key="3">
    <source>
        <dbReference type="Proteomes" id="UP001331761"/>
    </source>
</evidence>
<dbReference type="AlphaFoldDB" id="A0AAN8FU48"/>
<dbReference type="PANTHER" id="PTHR20973">
    <property type="entry name" value="NON-SMC ELEMENT 1-RELATED"/>
    <property type="match status" value="1"/>
</dbReference>
<dbReference type="InterPro" id="IPR036388">
    <property type="entry name" value="WH-like_DNA-bd_sf"/>
</dbReference>
<gene>
    <name evidence="2" type="ORF">GCK32_000855</name>
</gene>
<dbReference type="GO" id="GO:0000724">
    <property type="term" value="P:double-strand break repair via homologous recombination"/>
    <property type="evidence" value="ECO:0007669"/>
    <property type="project" value="TreeGrafter"/>
</dbReference>
<protein>
    <submittedName>
        <fullName evidence="2">Phorbol-ester/DAG-type domain-containing protein</fullName>
    </submittedName>
</protein>
<name>A0AAN8FU48_TRICO</name>
<organism evidence="2 3">
    <name type="scientific">Trichostrongylus colubriformis</name>
    <name type="common">Black scour worm</name>
    <dbReference type="NCBI Taxonomy" id="6319"/>
    <lineage>
        <taxon>Eukaryota</taxon>
        <taxon>Metazoa</taxon>
        <taxon>Ecdysozoa</taxon>
        <taxon>Nematoda</taxon>
        <taxon>Chromadorea</taxon>
        <taxon>Rhabditida</taxon>
        <taxon>Rhabditina</taxon>
        <taxon>Rhabditomorpha</taxon>
        <taxon>Strongyloidea</taxon>
        <taxon>Trichostrongylidae</taxon>
        <taxon>Trichostrongylus</taxon>
    </lineage>
</organism>
<feature type="compositionally biased region" description="Low complexity" evidence="1">
    <location>
        <begin position="14"/>
        <end position="25"/>
    </location>
</feature>
<proteinExistence type="predicted"/>
<reference evidence="2 3" key="1">
    <citation type="submission" date="2019-10" db="EMBL/GenBank/DDBJ databases">
        <title>Assembly and Annotation for the nematode Trichostrongylus colubriformis.</title>
        <authorList>
            <person name="Martin J."/>
        </authorList>
    </citation>
    <scope>NUCLEOTIDE SEQUENCE [LARGE SCALE GENOMIC DNA]</scope>
    <source>
        <strain evidence="2">G859</strain>
        <tissue evidence="2">Whole worm</tissue>
    </source>
</reference>
<dbReference type="GO" id="GO:0005634">
    <property type="term" value="C:nucleus"/>
    <property type="evidence" value="ECO:0007669"/>
    <property type="project" value="TreeGrafter"/>
</dbReference>
<evidence type="ECO:0000313" key="2">
    <source>
        <dbReference type="EMBL" id="KAK5970238.1"/>
    </source>
</evidence>